<evidence type="ECO:0000256" key="1">
    <source>
        <dbReference type="SAM" id="MobiDB-lite"/>
    </source>
</evidence>
<reference evidence="2 3" key="1">
    <citation type="submission" date="2016-10" db="EMBL/GenBank/DDBJ databases">
        <title>Genome sequence of the ascomycete fungus Penicillium subrubescens.</title>
        <authorList>
            <person name="De Vries R.P."/>
            <person name="Peng M."/>
            <person name="Dilokpimol A."/>
            <person name="Hilden K."/>
            <person name="Makela M.R."/>
            <person name="Grigoriev I."/>
            <person name="Riley R."/>
            <person name="Granchi Z."/>
        </authorList>
    </citation>
    <scope>NUCLEOTIDE SEQUENCE [LARGE SCALE GENOMIC DNA]</scope>
    <source>
        <strain evidence="2 3">CBS 132785</strain>
    </source>
</reference>
<comment type="caution">
    <text evidence="2">The sequence shown here is derived from an EMBL/GenBank/DDBJ whole genome shotgun (WGS) entry which is preliminary data.</text>
</comment>
<gene>
    <name evidence="2" type="ORF">PENSUB_8278</name>
</gene>
<sequence>MLTSSSATSSTYSSSAASSDPHLPYQNHQPMSTLSLGSQHPRRTPMPVKYPRFYSSPLDDGLETPLQVYGYEQREPSIYEKPKLFRRVSHALDDIKEDFSLNLDPARSTANKIKRRSTILLDANFGASPRPETADGPMPPRSRPMSILSVSMPQRGLSRRLSRRLSIFSTRSKIATGSKSASISSPNLIGSSTQYATGSQTSFI</sequence>
<dbReference type="EMBL" id="MNBE01000655">
    <property type="protein sequence ID" value="OKO99625.1"/>
    <property type="molecule type" value="Genomic_DNA"/>
</dbReference>
<keyword evidence="3" id="KW-1185">Reference proteome</keyword>
<dbReference type="OrthoDB" id="4227585at2759"/>
<proteinExistence type="predicted"/>
<evidence type="ECO:0000313" key="2">
    <source>
        <dbReference type="EMBL" id="OKO99625.1"/>
    </source>
</evidence>
<name>A0A1Q5THF5_9EURO</name>
<feature type="compositionally biased region" description="Polar residues" evidence="1">
    <location>
        <begin position="26"/>
        <end position="38"/>
    </location>
</feature>
<feature type="region of interest" description="Disordered" evidence="1">
    <location>
        <begin position="1"/>
        <end position="49"/>
    </location>
</feature>
<organism evidence="2 3">
    <name type="scientific">Penicillium subrubescens</name>
    <dbReference type="NCBI Taxonomy" id="1316194"/>
    <lineage>
        <taxon>Eukaryota</taxon>
        <taxon>Fungi</taxon>
        <taxon>Dikarya</taxon>
        <taxon>Ascomycota</taxon>
        <taxon>Pezizomycotina</taxon>
        <taxon>Eurotiomycetes</taxon>
        <taxon>Eurotiomycetidae</taxon>
        <taxon>Eurotiales</taxon>
        <taxon>Aspergillaceae</taxon>
        <taxon>Penicillium</taxon>
    </lineage>
</organism>
<accession>A0A1Q5THF5</accession>
<feature type="region of interest" description="Disordered" evidence="1">
    <location>
        <begin position="178"/>
        <end position="204"/>
    </location>
</feature>
<dbReference type="Proteomes" id="UP000186955">
    <property type="component" value="Unassembled WGS sequence"/>
</dbReference>
<feature type="compositionally biased region" description="Low complexity" evidence="1">
    <location>
        <begin position="1"/>
        <end position="19"/>
    </location>
</feature>
<dbReference type="AlphaFoldDB" id="A0A1Q5THF5"/>
<evidence type="ECO:0000313" key="3">
    <source>
        <dbReference type="Proteomes" id="UP000186955"/>
    </source>
</evidence>
<protein>
    <submittedName>
        <fullName evidence="2">Uncharacterized protein</fullName>
    </submittedName>
</protein>